<dbReference type="OrthoDB" id="9805576at2"/>
<dbReference type="InterPro" id="IPR018485">
    <property type="entry name" value="FGGY_C"/>
</dbReference>
<dbReference type="InterPro" id="IPR043129">
    <property type="entry name" value="ATPase_NBD"/>
</dbReference>
<dbReference type="InterPro" id="IPR018484">
    <property type="entry name" value="FGGY_N"/>
</dbReference>
<dbReference type="EMBL" id="CP031933">
    <property type="protein sequence ID" value="AYE37268.1"/>
    <property type="molecule type" value="Genomic_DNA"/>
</dbReference>
<evidence type="ECO:0000313" key="7">
    <source>
        <dbReference type="EMBL" id="AYE37268.1"/>
    </source>
</evidence>
<gene>
    <name evidence="7" type="ORF">D1B17_00770</name>
</gene>
<dbReference type="RefSeq" id="WP_120141513.1">
    <property type="nucleotide sequence ID" value="NZ_CP031933.2"/>
</dbReference>
<feature type="domain" description="Carbohydrate kinase FGGY C-terminal" evidence="6">
    <location>
        <begin position="288"/>
        <end position="447"/>
    </location>
</feature>
<dbReference type="Pfam" id="PF02782">
    <property type="entry name" value="FGGY_C"/>
    <property type="match status" value="1"/>
</dbReference>
<dbReference type="GO" id="GO:0016301">
    <property type="term" value="F:kinase activity"/>
    <property type="evidence" value="ECO:0007669"/>
    <property type="project" value="UniProtKB-KW"/>
</dbReference>
<evidence type="ECO:0000259" key="5">
    <source>
        <dbReference type="Pfam" id="PF00370"/>
    </source>
</evidence>
<reference evidence="8" key="1">
    <citation type="submission" date="2018-08" db="EMBL/GenBank/DDBJ databases">
        <title>Genome of Lactobacillus sp. HBUAS52074.</title>
        <authorList>
            <person name="Guo Z."/>
            <person name="Zhang Z.D."/>
        </authorList>
    </citation>
    <scope>NUCLEOTIDE SEQUENCE [LARGE SCALE GENOMIC DNA]</scope>
    <source>
        <strain evidence="8">HBUAS52074</strain>
    </source>
</reference>
<dbReference type="PROSITE" id="PS00445">
    <property type="entry name" value="FGGY_KINASES_2"/>
    <property type="match status" value="1"/>
</dbReference>
<keyword evidence="3 4" id="KW-0418">Kinase</keyword>
<keyword evidence="8" id="KW-1185">Reference proteome</keyword>
<dbReference type="Pfam" id="PF00370">
    <property type="entry name" value="FGGY_N"/>
    <property type="match status" value="1"/>
</dbReference>
<dbReference type="KEGG" id="lzh:D1B17_00770"/>
<dbReference type="SUPFAM" id="SSF53067">
    <property type="entry name" value="Actin-like ATPase domain"/>
    <property type="match status" value="2"/>
</dbReference>
<evidence type="ECO:0000256" key="2">
    <source>
        <dbReference type="ARBA" id="ARBA00022679"/>
    </source>
</evidence>
<comment type="similarity">
    <text evidence="1 4">Belongs to the FGGY kinase family.</text>
</comment>
<sequence>MALMGLDLGTTGVKSTITDNEGNVISASYQEYQTETPAEGEYELDPEIVWKSAKKVMKDSKSFVNEEILAMSVSSFGEAFVAVDKDGNPLMKTLLQTDSRGKDELNELLQNISADKIREKTGLNPAVTFAVPKIMWIKKHRPDVYEKTHLILLYGAYILYRLGGVAAIDYTLADRSLAFNVTTNDWDDDILTAAQIDKSKMPNTYRLGTIVGKIKPQLADELGINNSMKLVTGAHDQICVSIGAGAIDEGDCTNGMGSVDNLSPIFKDTSKLKQNAEKNYPTIPYMDDTYTTVSYIYDGGTSLKWFRDAFGGEEVSAANLSGVSVYDIFNKYIAKKPTNLLVLPHFSGAAVPYFDEDSRGMIMGISGVTRKGDIYRALMEGVAYEQRINMENMAYGNIKINKLLATGGGSRSDTWLQIKADILNTEVHRIHMKESGTLGVIIMAGVAVGLFDSFETAMKKLVTTDKVFKPIPENVKFYNDQFRKYIELYKFENKLRNL</sequence>
<dbReference type="Gene3D" id="3.30.420.40">
    <property type="match status" value="2"/>
</dbReference>
<evidence type="ECO:0000256" key="1">
    <source>
        <dbReference type="ARBA" id="ARBA00009156"/>
    </source>
</evidence>
<evidence type="ECO:0000256" key="4">
    <source>
        <dbReference type="RuleBase" id="RU003733"/>
    </source>
</evidence>
<dbReference type="GO" id="GO:0016773">
    <property type="term" value="F:phosphotransferase activity, alcohol group as acceptor"/>
    <property type="evidence" value="ECO:0007669"/>
    <property type="project" value="InterPro"/>
</dbReference>
<dbReference type="InterPro" id="IPR000577">
    <property type="entry name" value="Carb_kinase_FGGY"/>
</dbReference>
<feature type="domain" description="Carbohydrate kinase FGGY N-terminal" evidence="5">
    <location>
        <begin position="4"/>
        <end position="242"/>
    </location>
</feature>
<organism evidence="7 8">
    <name type="scientific">Companilactobacillus zhachilii</name>
    <dbReference type="NCBI Taxonomy" id="2304606"/>
    <lineage>
        <taxon>Bacteria</taxon>
        <taxon>Bacillati</taxon>
        <taxon>Bacillota</taxon>
        <taxon>Bacilli</taxon>
        <taxon>Lactobacillales</taxon>
        <taxon>Lactobacillaceae</taxon>
        <taxon>Companilactobacillus</taxon>
    </lineage>
</organism>
<dbReference type="InterPro" id="IPR018483">
    <property type="entry name" value="Carb_kinase_FGGY_CS"/>
</dbReference>
<dbReference type="AlphaFoldDB" id="A0A386PQ58"/>
<dbReference type="InterPro" id="IPR050406">
    <property type="entry name" value="FGGY_Carb_Kinase"/>
</dbReference>
<dbReference type="GO" id="GO:0005975">
    <property type="term" value="P:carbohydrate metabolic process"/>
    <property type="evidence" value="ECO:0007669"/>
    <property type="project" value="InterPro"/>
</dbReference>
<protein>
    <submittedName>
        <fullName evidence="7">Xylulose kinase</fullName>
    </submittedName>
</protein>
<keyword evidence="2 4" id="KW-0808">Transferase</keyword>
<evidence type="ECO:0000313" key="8">
    <source>
        <dbReference type="Proteomes" id="UP000267208"/>
    </source>
</evidence>
<proteinExistence type="inferred from homology"/>
<accession>A0A386PQ58</accession>
<dbReference type="Proteomes" id="UP000267208">
    <property type="component" value="Chromosome"/>
</dbReference>
<dbReference type="CDD" id="cd07773">
    <property type="entry name" value="ASKHA_NBD_FGGY_FK"/>
    <property type="match status" value="1"/>
</dbReference>
<evidence type="ECO:0000256" key="3">
    <source>
        <dbReference type="ARBA" id="ARBA00022777"/>
    </source>
</evidence>
<dbReference type="PANTHER" id="PTHR43095">
    <property type="entry name" value="SUGAR KINASE"/>
    <property type="match status" value="1"/>
</dbReference>
<dbReference type="PIRSF" id="PIRSF000538">
    <property type="entry name" value="GlpK"/>
    <property type="match status" value="1"/>
</dbReference>
<name>A0A386PQ58_9LACO</name>
<evidence type="ECO:0000259" key="6">
    <source>
        <dbReference type="Pfam" id="PF02782"/>
    </source>
</evidence>